<dbReference type="SMART" id="SM00220">
    <property type="entry name" value="S_TKc"/>
    <property type="match status" value="1"/>
</dbReference>
<dbReference type="EMBL" id="HACM01001702">
    <property type="protein sequence ID" value="CRZ02144.1"/>
    <property type="molecule type" value="Transcribed_RNA"/>
</dbReference>
<feature type="region of interest" description="Disordered" evidence="1">
    <location>
        <begin position="1023"/>
        <end position="1079"/>
    </location>
</feature>
<dbReference type="Gene3D" id="1.10.510.10">
    <property type="entry name" value="Transferase(Phosphotransferase) domain 1"/>
    <property type="match status" value="1"/>
</dbReference>
<feature type="compositionally biased region" description="Low complexity" evidence="1">
    <location>
        <begin position="1038"/>
        <end position="1051"/>
    </location>
</feature>
<dbReference type="PROSITE" id="PS00108">
    <property type="entry name" value="PROTEIN_KINASE_ST"/>
    <property type="match status" value="1"/>
</dbReference>
<protein>
    <recommendedName>
        <fullName evidence="2">Protein kinase domain-containing protein</fullName>
    </recommendedName>
</protein>
<accession>A0A0H5R2M7</accession>
<feature type="compositionally biased region" description="Polar residues" evidence="1">
    <location>
        <begin position="1121"/>
        <end position="1157"/>
    </location>
</feature>
<dbReference type="PANTHER" id="PTHR44167">
    <property type="entry name" value="OVARIAN-SPECIFIC SERINE/THREONINE-PROTEIN KINASE LOK-RELATED"/>
    <property type="match status" value="1"/>
</dbReference>
<sequence length="2038" mass="228875">MDFPRTPRNQIGIDIGGQSILESVFIDVEALEKQLKSVTSGTCTIWVEQGPISEPRPLFLVAKIGSACVHFEMGISVQISVKPDGPFMLGHVESAERRSFLYRTVKQFIPKMKSLIKETVISKFFLDIRATNDRAIQRALMVHPIVIMAGVIRPNLFRVLACQDVFSRKIVAQSVSPKVMFPITVDMEHHVIWAVLPKPYNTVRFVSPSWTFPRPISFSSAMLLSSTPASLKWAAPSDDKPSIALVDHVLNLINGCWSECEKFTQIQNQLELFSVISPDIWLKRGAIPVLVKALACKAVDTIHCFQHTISNIMIKMTLTSENFAANLVELLLSSIEISPHSAKLLNQFLMVVSVSSVASEHAIKQQAIQRLYRLLPYLPWDSDNRATGKDDNCCGKFNTIHSALGQSRKMLATHGQKPVWQLSASEQIEGSSVQTGDHLIATGPLIKLEHSTVGFHAGQEMVYNELAALLHHVRDFKLAANSDQASKIHFVPIQKEVNFQVQSRTEQLPPAIIIRILIHLLTGLPASVACPINIGSLLNISELLVPTSSPYAQSLLADLISACDGSQSDSQLTFMEVVEQRLVPMESTSRAGDALLAITTAVIESNSKPFQRPEVLFLEAVGLFKKLTEGFLSNTSEKSEWPDQSLMTMAALIRIWAATLKCIATPTTTSLVYVHLVRDVNIFPVLVVIFRAVFSDLTHAAMTFINACFLFFRHVSKLAPILRFTPRRVQKLYSSTRCIYEFPDGLLYCLVRSLLNQCCSFRLSLLENISKILRYANNRMESVSSRFSETHAERVSYHYEAFISRYCKPDVTSVDLRICCFHAHLLLSLAETRTKSALDRFKELQVGLFLVAETSLEYAYRQVDKIIMRVVHRRQPLKKKEPQKTPHHAHSEHLAEGFNDEPENSSFTSSMSELSNQETQESLNMANKATFSQPSQPATSSIVKDDEQGGAEPNSVPGMIDSFVRASSASWASGRSMPTPAGSAIRPLTIVPRLQLKGDSIQTLESSKMEYTEELLIKEVEENRKARRDQRSSRSNWSAAAESVAATETGADNNVFSAVGDDDYDSEGDDDSFESPYDSEDFEKETILVKAIRRISAPIVALHRASTQKVSKTLTRRFGMDSNNGSSYGQFGKPQKSNSRNSLKSANTSVTIKSRMSSARVRVESTTSSIDPTNIQQQYFKRRHLRHMYKDKQLHLTMVRLLLRLMVARNQMTLSDYLCHRMPLTQLPHQINIPFIVHQHINYPANYKALADLEALEIRSGPSAHRLLRLLSLQAFHSQGFINKRRKAKGRFGSIFECQDENHIDPIAVKVIDIPFAYHDYCVVHDLFSEIAIMERFRNSSNMCHLYDYGVSKAGYQLIMPLFPMSLRQWRQEQNRNLQIISDRDGNEQPDRESSLQMLDACLAIYSDVLLAVDDLHTNFCIHFDLKCDNVLVRPLPSSGGKSNFQISLADFGESLMWNPSLGEEPNSPIGRGTENVQSPEILSLSSPPADNKRRPTSKERPQRKSTPISTPADVWATGCLLYELLTGEYLFEEKQGLPIFFQVISKSQPVVAHKHKCLLANLFGESIGTAIADFIGAVLVRNVLRRPRVVHVINMFNQLRSSIQHWKNDNLKSRNPSLQWLRFDSIRRPLSITKIKWRPSQKYISEHSVHPLLTPEVTKRSLKRVRVVSTAAALPCIFHAILDHHPESRGLASFIDTSVHRITTSCWVAPNCDISTKSFAQIRIKGIRRLVHCGVVEKTTIFDNAIGRNIIVIGGRFAGRLNSIPLSIGVSEERTVINNIARWITGFLEPCVDEIVASILEGDGILVCGQENTGPIVAVLVFLIRTYRVSLMEAILTLRQKHIVSAIDRRVMKAVLKWSVNRHIDDSQVKFSQHQYGCMCASTIIKLDASSVANAAHGCHCEDNEDLDCPSVSCWSMIRRNLKLYGRDLVQIHWRRSTVGGLILNRCRIGDLVVSGVTMPMNKRQQWTNFKCKKCHYTLVAVAGRWTTVDLSTMNPNYALAVVTNVSQMRDQRPNSFHLVTEYRAAASDINGSEIYR</sequence>
<dbReference type="InterPro" id="IPR000719">
    <property type="entry name" value="Prot_kinase_dom"/>
</dbReference>
<dbReference type="PANTHER" id="PTHR44167:SF30">
    <property type="entry name" value="PHOSPHORYLASE KINASE"/>
    <property type="match status" value="1"/>
</dbReference>
<feature type="compositionally biased region" description="Polar residues" evidence="1">
    <location>
        <begin position="904"/>
        <end position="942"/>
    </location>
</feature>
<dbReference type="GO" id="GO:0005524">
    <property type="term" value="F:ATP binding"/>
    <property type="evidence" value="ECO:0007669"/>
    <property type="project" value="InterPro"/>
</dbReference>
<dbReference type="SUPFAM" id="SSF56112">
    <property type="entry name" value="Protein kinase-like (PK-like)"/>
    <property type="match status" value="1"/>
</dbReference>
<dbReference type="PROSITE" id="PS50011">
    <property type="entry name" value="PROTEIN_KINASE_DOM"/>
    <property type="match status" value="1"/>
</dbReference>
<feature type="domain" description="Protein kinase" evidence="2">
    <location>
        <begin position="1281"/>
        <end position="1601"/>
    </location>
</feature>
<feature type="compositionally biased region" description="Acidic residues" evidence="1">
    <location>
        <begin position="1060"/>
        <end position="1079"/>
    </location>
</feature>
<dbReference type="GO" id="GO:0005634">
    <property type="term" value="C:nucleus"/>
    <property type="evidence" value="ECO:0007669"/>
    <property type="project" value="TreeGrafter"/>
</dbReference>
<dbReference type="GO" id="GO:0004674">
    <property type="term" value="F:protein serine/threonine kinase activity"/>
    <property type="evidence" value="ECO:0007669"/>
    <property type="project" value="TreeGrafter"/>
</dbReference>
<dbReference type="CDD" id="cd00180">
    <property type="entry name" value="PKc"/>
    <property type="match status" value="1"/>
</dbReference>
<feature type="compositionally biased region" description="Polar residues" evidence="1">
    <location>
        <begin position="1475"/>
        <end position="1489"/>
    </location>
</feature>
<feature type="compositionally biased region" description="Basic and acidic residues" evidence="1">
    <location>
        <begin position="1491"/>
        <end position="1503"/>
    </location>
</feature>
<dbReference type="InterPro" id="IPR011009">
    <property type="entry name" value="Kinase-like_dom_sf"/>
</dbReference>
<proteinExistence type="predicted"/>
<reference evidence="3" key="1">
    <citation type="submission" date="2015-04" db="EMBL/GenBank/DDBJ databases">
        <title>The genome sequence of the plant pathogenic Rhizarian Plasmodiophora brassicae reveals insights in its biotrophic life cycle and the origin of chitin synthesis.</title>
        <authorList>
            <person name="Schwelm A."/>
            <person name="Fogelqvist J."/>
            <person name="Knaust A."/>
            <person name="Julke S."/>
            <person name="Lilja T."/>
            <person name="Dhandapani V."/>
            <person name="Bonilla-Rosso G."/>
            <person name="Karlsson M."/>
            <person name="Shevchenko A."/>
            <person name="Choi S.R."/>
            <person name="Kim H.G."/>
            <person name="Park J.Y."/>
            <person name="Lim Y.P."/>
            <person name="Ludwig-Muller J."/>
            <person name="Dixelius C."/>
        </authorList>
    </citation>
    <scope>NUCLEOTIDE SEQUENCE</scope>
    <source>
        <tissue evidence="3">Potato root galls</tissue>
    </source>
</reference>
<feature type="region of interest" description="Disordered" evidence="1">
    <location>
        <begin position="1461"/>
        <end position="1510"/>
    </location>
</feature>
<feature type="region of interest" description="Disordered" evidence="1">
    <location>
        <begin position="876"/>
        <end position="959"/>
    </location>
</feature>
<organism evidence="3">
    <name type="scientific">Spongospora subterranea</name>
    <dbReference type="NCBI Taxonomy" id="70186"/>
    <lineage>
        <taxon>Eukaryota</taxon>
        <taxon>Sar</taxon>
        <taxon>Rhizaria</taxon>
        <taxon>Endomyxa</taxon>
        <taxon>Phytomyxea</taxon>
        <taxon>Plasmodiophorida</taxon>
        <taxon>Plasmodiophoridae</taxon>
        <taxon>Spongospora</taxon>
    </lineage>
</organism>
<evidence type="ECO:0000256" key="1">
    <source>
        <dbReference type="SAM" id="MobiDB-lite"/>
    </source>
</evidence>
<evidence type="ECO:0000259" key="2">
    <source>
        <dbReference type="PROSITE" id="PS50011"/>
    </source>
</evidence>
<feature type="compositionally biased region" description="Basic and acidic residues" evidence="1">
    <location>
        <begin position="1023"/>
        <end position="1032"/>
    </location>
</feature>
<evidence type="ECO:0000313" key="3">
    <source>
        <dbReference type="EMBL" id="CRZ02144.1"/>
    </source>
</evidence>
<feature type="region of interest" description="Disordered" evidence="1">
    <location>
        <begin position="1111"/>
        <end position="1158"/>
    </location>
</feature>
<dbReference type="InterPro" id="IPR008271">
    <property type="entry name" value="Ser/Thr_kinase_AS"/>
</dbReference>
<dbReference type="Pfam" id="PF00069">
    <property type="entry name" value="Pkinase"/>
    <property type="match status" value="1"/>
</dbReference>
<name>A0A0H5R2M7_9EUKA</name>
<dbReference type="GO" id="GO:0044773">
    <property type="term" value="P:mitotic DNA damage checkpoint signaling"/>
    <property type="evidence" value="ECO:0007669"/>
    <property type="project" value="TreeGrafter"/>
</dbReference>
<feature type="compositionally biased region" description="Basic and acidic residues" evidence="1">
    <location>
        <begin position="878"/>
        <end position="895"/>
    </location>
</feature>